<dbReference type="PANTHER" id="PTHR24074">
    <property type="entry name" value="CO-CHAPERONE PROTEIN DJLA"/>
    <property type="match status" value="1"/>
</dbReference>
<dbReference type="AlphaFoldDB" id="A0A6G7PW43"/>
<dbReference type="PROSITE" id="PS50076">
    <property type="entry name" value="DNAJ_2"/>
    <property type="match status" value="1"/>
</dbReference>
<reference evidence="1 2" key="1">
    <citation type="submission" date="2020-02" db="EMBL/GenBank/DDBJ databases">
        <title>Genome analysis of Thermosulfuriphilus ammonigenes ST65T, an anaerobic thermophilic chemolithoautotrophic bacterium isolated from a deep-sea hydrothermal vent.</title>
        <authorList>
            <person name="Slobodkina G."/>
            <person name="Allioux M."/>
            <person name="Merkel A."/>
            <person name="Alain K."/>
            <person name="Jebbar M."/>
            <person name="Slobodkin A."/>
        </authorList>
    </citation>
    <scope>NUCLEOTIDE SEQUENCE [LARGE SCALE GENOMIC DNA]</scope>
    <source>
        <strain evidence="1 2">ST65</strain>
    </source>
</reference>
<accession>A0A6G7PW43</accession>
<dbReference type="InterPro" id="IPR050817">
    <property type="entry name" value="DjlA_DnaK_co-chaperone"/>
</dbReference>
<organism evidence="1 2">
    <name type="scientific">Thermosulfuriphilus ammonigenes</name>
    <dbReference type="NCBI Taxonomy" id="1936021"/>
    <lineage>
        <taxon>Bacteria</taxon>
        <taxon>Pseudomonadati</taxon>
        <taxon>Thermodesulfobacteriota</taxon>
        <taxon>Thermodesulfobacteria</taxon>
        <taxon>Thermodesulfobacteriales</taxon>
        <taxon>Thermodesulfobacteriaceae</taxon>
        <taxon>Thermosulfuriphilus</taxon>
    </lineage>
</organism>
<protein>
    <submittedName>
        <fullName evidence="1">DnaJ domain-containing protein</fullName>
    </submittedName>
</protein>
<dbReference type="SMART" id="SM00271">
    <property type="entry name" value="DnaJ"/>
    <property type="match status" value="1"/>
</dbReference>
<dbReference type="KEGG" id="tav:G4V39_05990"/>
<dbReference type="EMBL" id="CP048877">
    <property type="protein sequence ID" value="QIJ71840.1"/>
    <property type="molecule type" value="Genomic_DNA"/>
</dbReference>
<dbReference type="InterPro" id="IPR001623">
    <property type="entry name" value="DnaJ_domain"/>
</dbReference>
<dbReference type="RefSeq" id="WP_166032058.1">
    <property type="nucleotide sequence ID" value="NZ_CP048877.1"/>
</dbReference>
<dbReference type="Proteomes" id="UP000502179">
    <property type="component" value="Chromosome"/>
</dbReference>
<dbReference type="InterPro" id="IPR036869">
    <property type="entry name" value="J_dom_sf"/>
</dbReference>
<proteinExistence type="predicted"/>
<gene>
    <name evidence="1" type="ORF">G4V39_05990</name>
</gene>
<dbReference type="Gene3D" id="1.10.287.110">
    <property type="entry name" value="DnaJ domain"/>
    <property type="match status" value="1"/>
</dbReference>
<evidence type="ECO:0000313" key="1">
    <source>
        <dbReference type="EMBL" id="QIJ71840.1"/>
    </source>
</evidence>
<name>A0A6G7PW43_9BACT</name>
<dbReference type="SUPFAM" id="SSF46565">
    <property type="entry name" value="Chaperone J-domain"/>
    <property type="match status" value="1"/>
</dbReference>
<dbReference type="CDD" id="cd06257">
    <property type="entry name" value="DnaJ"/>
    <property type="match status" value="1"/>
</dbReference>
<evidence type="ECO:0000313" key="2">
    <source>
        <dbReference type="Proteomes" id="UP000502179"/>
    </source>
</evidence>
<sequence length="100" mass="12026">MARDKWQRLEEARRVLGLPEKATILEIKEQYRRLSLETHPDHQGDAVRQQRLNQAYRLLMDYCERYRITLTPNEDGADPEDWWFLHFGQDPIWSGDKGKE</sequence>
<dbReference type="Pfam" id="PF00226">
    <property type="entry name" value="DnaJ"/>
    <property type="match status" value="1"/>
</dbReference>
<keyword evidence="2" id="KW-1185">Reference proteome</keyword>